<dbReference type="PROSITE" id="PS51340">
    <property type="entry name" value="MOSC"/>
    <property type="match status" value="1"/>
</dbReference>
<dbReference type="OrthoDB" id="17255at2759"/>
<protein>
    <submittedName>
        <fullName evidence="3">MOSC domain-containing protein</fullName>
    </submittedName>
</protein>
<dbReference type="InterPro" id="IPR011037">
    <property type="entry name" value="Pyrv_Knase-like_insert_dom_sf"/>
</dbReference>
<dbReference type="SUPFAM" id="SSF50800">
    <property type="entry name" value="PK beta-barrel domain-like"/>
    <property type="match status" value="1"/>
</dbReference>
<dbReference type="EMBL" id="MU001688">
    <property type="protein sequence ID" value="KAF2455085.1"/>
    <property type="molecule type" value="Genomic_DNA"/>
</dbReference>
<dbReference type="Pfam" id="PF03476">
    <property type="entry name" value="MOSC_N"/>
    <property type="match status" value="1"/>
</dbReference>
<evidence type="ECO:0000256" key="1">
    <source>
        <dbReference type="SAM" id="Phobius"/>
    </source>
</evidence>
<dbReference type="GO" id="GO:0030151">
    <property type="term" value="F:molybdenum ion binding"/>
    <property type="evidence" value="ECO:0007669"/>
    <property type="project" value="InterPro"/>
</dbReference>
<dbReference type="InterPro" id="IPR005303">
    <property type="entry name" value="MOCOS_middle"/>
</dbReference>
<dbReference type="GO" id="GO:0030170">
    <property type="term" value="F:pyridoxal phosphate binding"/>
    <property type="evidence" value="ECO:0007669"/>
    <property type="project" value="InterPro"/>
</dbReference>
<dbReference type="Pfam" id="PF03473">
    <property type="entry name" value="MOSC"/>
    <property type="match status" value="1"/>
</dbReference>
<dbReference type="PANTHER" id="PTHR14237">
    <property type="entry name" value="MOLYBDOPTERIN COFACTOR SULFURASE MOSC"/>
    <property type="match status" value="1"/>
</dbReference>
<dbReference type="InterPro" id="IPR005302">
    <property type="entry name" value="MoCF_Sase_C"/>
</dbReference>
<keyword evidence="1" id="KW-0812">Transmembrane</keyword>
<name>A0A6A6NTJ0_9PEZI</name>
<keyword evidence="1" id="KW-0472">Membrane</keyword>
<dbReference type="PANTHER" id="PTHR14237:SF23">
    <property type="entry name" value="MOSC DOMAIN PROTEIN (AFU_ORTHOLOGUE AFUA_7G05900)"/>
    <property type="match status" value="1"/>
</dbReference>
<feature type="domain" description="MOSC" evidence="2">
    <location>
        <begin position="279"/>
        <end position="442"/>
    </location>
</feature>
<proteinExistence type="predicted"/>
<evidence type="ECO:0000313" key="4">
    <source>
        <dbReference type="Proteomes" id="UP000799766"/>
    </source>
</evidence>
<evidence type="ECO:0000259" key="2">
    <source>
        <dbReference type="PROSITE" id="PS51340"/>
    </source>
</evidence>
<dbReference type="GO" id="GO:0003824">
    <property type="term" value="F:catalytic activity"/>
    <property type="evidence" value="ECO:0007669"/>
    <property type="project" value="InterPro"/>
</dbReference>
<sequence>MDSPIIPAVYLAFHERAALGIILLTLLGLTSALILIAYLVPDASSSQNAPAGCRQLGSASASNFQRNLKFKRTSPSWVVEALTIYPIKSCGPVVLPKADVVPTGLAYDRQFSFAQLVSSLPAPQEDGSYKVDHQWQFATLRHFPRLARVNVELWVPDKRAKGYKSSEWVKSKGCIVVRFPFTPIVSFSIDGLKAIWAGFQAIVKERRISAEPEVSFYLPFDPCAERIEKMGYSREKMKIWKEAPEALNISSEISPETLAKLKYFLGVRNPLTLFRVDTQKYRSVFRCAPRQDVTRYQPIIGFQDAYALHMLNIASLEDLESRISRRVIKHLDPLRFRFNILISGPPAFAEDDWAVVRIGSCTYHVSCRTARCKLPNVDPATGIADKDEPHLAMAKYRRIDEGAGLNPCLGMQLTPILTDDTVDAASNCKIGEIRVGDSVELLRTGEHFYIKQ</sequence>
<keyword evidence="4" id="KW-1185">Reference proteome</keyword>
<gene>
    <name evidence="3" type="ORF">BDY21DRAFT_78709</name>
</gene>
<feature type="transmembrane region" description="Helical" evidence="1">
    <location>
        <begin position="21"/>
        <end position="40"/>
    </location>
</feature>
<accession>A0A6A6NTJ0</accession>
<dbReference type="AlphaFoldDB" id="A0A6A6NTJ0"/>
<evidence type="ECO:0000313" key="3">
    <source>
        <dbReference type="EMBL" id="KAF2455085.1"/>
    </source>
</evidence>
<organism evidence="3 4">
    <name type="scientific">Lineolata rhizophorae</name>
    <dbReference type="NCBI Taxonomy" id="578093"/>
    <lineage>
        <taxon>Eukaryota</taxon>
        <taxon>Fungi</taxon>
        <taxon>Dikarya</taxon>
        <taxon>Ascomycota</taxon>
        <taxon>Pezizomycotina</taxon>
        <taxon>Dothideomycetes</taxon>
        <taxon>Dothideomycetes incertae sedis</taxon>
        <taxon>Lineolatales</taxon>
        <taxon>Lineolataceae</taxon>
        <taxon>Lineolata</taxon>
    </lineage>
</organism>
<reference evidence="3" key="1">
    <citation type="journal article" date="2020" name="Stud. Mycol.">
        <title>101 Dothideomycetes genomes: a test case for predicting lifestyles and emergence of pathogens.</title>
        <authorList>
            <person name="Haridas S."/>
            <person name="Albert R."/>
            <person name="Binder M."/>
            <person name="Bloem J."/>
            <person name="Labutti K."/>
            <person name="Salamov A."/>
            <person name="Andreopoulos B."/>
            <person name="Baker S."/>
            <person name="Barry K."/>
            <person name="Bills G."/>
            <person name="Bluhm B."/>
            <person name="Cannon C."/>
            <person name="Castanera R."/>
            <person name="Culley D."/>
            <person name="Daum C."/>
            <person name="Ezra D."/>
            <person name="Gonzalez J."/>
            <person name="Henrissat B."/>
            <person name="Kuo A."/>
            <person name="Liang C."/>
            <person name="Lipzen A."/>
            <person name="Lutzoni F."/>
            <person name="Magnuson J."/>
            <person name="Mondo S."/>
            <person name="Nolan M."/>
            <person name="Ohm R."/>
            <person name="Pangilinan J."/>
            <person name="Park H.-J."/>
            <person name="Ramirez L."/>
            <person name="Alfaro M."/>
            <person name="Sun H."/>
            <person name="Tritt A."/>
            <person name="Yoshinaga Y."/>
            <person name="Zwiers L.-H."/>
            <person name="Turgeon B."/>
            <person name="Goodwin S."/>
            <person name="Spatafora J."/>
            <person name="Crous P."/>
            <person name="Grigoriev I."/>
        </authorList>
    </citation>
    <scope>NUCLEOTIDE SEQUENCE</scope>
    <source>
        <strain evidence="3">ATCC 16933</strain>
    </source>
</reference>
<keyword evidence="1" id="KW-1133">Transmembrane helix</keyword>
<dbReference type="Proteomes" id="UP000799766">
    <property type="component" value="Unassembled WGS sequence"/>
</dbReference>